<proteinExistence type="inferred from homology"/>
<evidence type="ECO:0000256" key="4">
    <source>
        <dbReference type="ARBA" id="ARBA00023159"/>
    </source>
</evidence>
<evidence type="ECO:0000256" key="7">
    <source>
        <dbReference type="PROSITE-ProRule" id="PRU00023"/>
    </source>
</evidence>
<comment type="similarity">
    <text evidence="2">Belongs to the CAMTA family.</text>
</comment>
<dbReference type="EMBL" id="CM010715">
    <property type="protein sequence ID" value="RZC44196.1"/>
    <property type="molecule type" value="Genomic_DNA"/>
</dbReference>
<dbReference type="InterPro" id="IPR000048">
    <property type="entry name" value="IQ_motif_EF-hand-BS"/>
</dbReference>
<feature type="domain" description="CG-1" evidence="9">
    <location>
        <begin position="26"/>
        <end position="152"/>
    </location>
</feature>
<dbReference type="GO" id="GO:0006357">
    <property type="term" value="P:regulation of transcription by RNA polymerase II"/>
    <property type="evidence" value="ECO:0007669"/>
    <property type="project" value="TreeGrafter"/>
</dbReference>
<dbReference type="PROSITE" id="PS51437">
    <property type="entry name" value="CG_1"/>
    <property type="match status" value="1"/>
</dbReference>
<keyword evidence="11" id="KW-1185">Reference proteome</keyword>
<evidence type="ECO:0000313" key="11">
    <source>
        <dbReference type="Proteomes" id="UP000316621"/>
    </source>
</evidence>
<feature type="repeat" description="ANK" evidence="7">
    <location>
        <begin position="530"/>
        <end position="562"/>
    </location>
</feature>
<keyword evidence="4" id="KW-0010">Activator</keyword>
<evidence type="ECO:0000256" key="1">
    <source>
        <dbReference type="ARBA" id="ARBA00004123"/>
    </source>
</evidence>
<gene>
    <name evidence="10" type="ORF">C5167_037143</name>
</gene>
<feature type="region of interest" description="Disordered" evidence="8">
    <location>
        <begin position="882"/>
        <end position="910"/>
    </location>
</feature>
<dbReference type="AlphaFoldDB" id="A0A4Y7I832"/>
<dbReference type="STRING" id="3469.A0A4Y7I832"/>
<dbReference type="SMART" id="SM00248">
    <property type="entry name" value="ANK"/>
    <property type="match status" value="2"/>
</dbReference>
<dbReference type="PROSITE" id="PS50297">
    <property type="entry name" value="ANK_REP_REGION"/>
    <property type="match status" value="1"/>
</dbReference>
<dbReference type="InterPro" id="IPR005559">
    <property type="entry name" value="CG-1_dom"/>
</dbReference>
<dbReference type="PROSITE" id="PS50088">
    <property type="entry name" value="ANK_REPEAT"/>
    <property type="match status" value="1"/>
</dbReference>
<dbReference type="InterPro" id="IPR013783">
    <property type="entry name" value="Ig-like_fold"/>
</dbReference>
<dbReference type="Gramene" id="RZC44196">
    <property type="protein sequence ID" value="RZC44196"/>
    <property type="gene ID" value="C5167_037143"/>
</dbReference>
<keyword evidence="6" id="KW-0539">Nucleus</keyword>
<dbReference type="GO" id="GO:0003712">
    <property type="term" value="F:transcription coregulator activity"/>
    <property type="evidence" value="ECO:0007669"/>
    <property type="project" value="TreeGrafter"/>
</dbReference>
<dbReference type="InterPro" id="IPR002110">
    <property type="entry name" value="Ankyrin_rpt"/>
</dbReference>
<dbReference type="SMART" id="SM01076">
    <property type="entry name" value="CG-1"/>
    <property type="match status" value="1"/>
</dbReference>
<dbReference type="InterPro" id="IPR014756">
    <property type="entry name" value="Ig_E-set"/>
</dbReference>
<dbReference type="SUPFAM" id="SSF48403">
    <property type="entry name" value="Ankyrin repeat"/>
    <property type="match status" value="1"/>
</dbReference>
<dbReference type="Proteomes" id="UP000316621">
    <property type="component" value="Chromosome 1"/>
</dbReference>
<dbReference type="PROSITE" id="PS50096">
    <property type="entry name" value="IQ"/>
    <property type="match status" value="3"/>
</dbReference>
<name>A0A4Y7I832_PAPSO</name>
<dbReference type="Gene3D" id="1.25.40.20">
    <property type="entry name" value="Ankyrin repeat-containing domain"/>
    <property type="match status" value="1"/>
</dbReference>
<evidence type="ECO:0000256" key="2">
    <source>
        <dbReference type="ARBA" id="ARBA00008267"/>
    </source>
</evidence>
<organism evidence="10 11">
    <name type="scientific">Papaver somniferum</name>
    <name type="common">Opium poppy</name>
    <dbReference type="NCBI Taxonomy" id="3469"/>
    <lineage>
        <taxon>Eukaryota</taxon>
        <taxon>Viridiplantae</taxon>
        <taxon>Streptophyta</taxon>
        <taxon>Embryophyta</taxon>
        <taxon>Tracheophyta</taxon>
        <taxon>Spermatophyta</taxon>
        <taxon>Magnoliopsida</taxon>
        <taxon>Ranunculales</taxon>
        <taxon>Papaveraceae</taxon>
        <taxon>Papaveroideae</taxon>
        <taxon>Papaver</taxon>
    </lineage>
</organism>
<evidence type="ECO:0000256" key="6">
    <source>
        <dbReference type="ARBA" id="ARBA00023242"/>
    </source>
</evidence>
<dbReference type="Pfam" id="PF03859">
    <property type="entry name" value="CG-1"/>
    <property type="match status" value="1"/>
</dbReference>
<evidence type="ECO:0000256" key="5">
    <source>
        <dbReference type="ARBA" id="ARBA00023163"/>
    </source>
</evidence>
<dbReference type="Gene3D" id="1.20.5.190">
    <property type="match status" value="1"/>
</dbReference>
<comment type="subcellular location">
    <subcellularLocation>
        <location evidence="1">Nucleus</location>
    </subcellularLocation>
</comment>
<dbReference type="PANTHER" id="PTHR23335:SF3">
    <property type="entry name" value="CALMODULIN-BINDING TRANSCRIPTION ACTIVATOR 5"/>
    <property type="match status" value="1"/>
</dbReference>
<dbReference type="GO" id="GO:0003690">
    <property type="term" value="F:double-stranded DNA binding"/>
    <property type="evidence" value="ECO:0007669"/>
    <property type="project" value="TreeGrafter"/>
</dbReference>
<evidence type="ECO:0000256" key="8">
    <source>
        <dbReference type="SAM" id="MobiDB-lite"/>
    </source>
</evidence>
<keyword evidence="5" id="KW-0804">Transcription</keyword>
<dbReference type="SMART" id="SM00015">
    <property type="entry name" value="IQ"/>
    <property type="match status" value="3"/>
</dbReference>
<dbReference type="SUPFAM" id="SSF81296">
    <property type="entry name" value="E set domains"/>
    <property type="match status" value="1"/>
</dbReference>
<protein>
    <recommendedName>
        <fullName evidence="9">CG-1 domain-containing protein</fullName>
    </recommendedName>
</protein>
<feature type="region of interest" description="Disordered" evidence="8">
    <location>
        <begin position="186"/>
        <end position="212"/>
    </location>
</feature>
<reference evidence="10 11" key="1">
    <citation type="journal article" date="2018" name="Science">
        <title>The opium poppy genome and morphinan production.</title>
        <authorList>
            <person name="Guo L."/>
            <person name="Winzer T."/>
            <person name="Yang X."/>
            <person name="Li Y."/>
            <person name="Ning Z."/>
            <person name="He Z."/>
            <person name="Teodor R."/>
            <person name="Lu Y."/>
            <person name="Bowser T.A."/>
            <person name="Graham I.A."/>
            <person name="Ye K."/>
        </authorList>
    </citation>
    <scope>NUCLEOTIDE SEQUENCE [LARGE SCALE GENOMIC DNA]</scope>
    <source>
        <strain evidence="11">cv. HN1</strain>
        <tissue evidence="10">Leaves</tissue>
    </source>
</reference>
<dbReference type="SUPFAM" id="SSF52540">
    <property type="entry name" value="P-loop containing nucleoside triphosphate hydrolases"/>
    <property type="match status" value="1"/>
</dbReference>
<dbReference type="PANTHER" id="PTHR23335">
    <property type="entry name" value="CALMODULIN-BINDING TRANSCRIPTION ACTIVATOR CAMTA"/>
    <property type="match status" value="1"/>
</dbReference>
<feature type="compositionally biased region" description="Polar residues" evidence="8">
    <location>
        <begin position="186"/>
        <end position="204"/>
    </location>
</feature>
<dbReference type="GO" id="GO:0005634">
    <property type="term" value="C:nucleus"/>
    <property type="evidence" value="ECO:0007669"/>
    <property type="project" value="UniProtKB-SubCell"/>
</dbReference>
<dbReference type="Gene3D" id="2.60.40.10">
    <property type="entry name" value="Immunoglobulins"/>
    <property type="match status" value="1"/>
</dbReference>
<dbReference type="InterPro" id="IPR036770">
    <property type="entry name" value="Ankyrin_rpt-contain_sf"/>
</dbReference>
<dbReference type="Pfam" id="PF00612">
    <property type="entry name" value="IQ"/>
    <property type="match status" value="1"/>
</dbReference>
<accession>A0A4Y7I832</accession>
<sequence>MESSVNGNRLVGWEIHGFLTMKDLDIQKLLEDANERWFRPNEVHAILSNYKHFGIHHKPVNLPKGGTIVLYDRKKLRAFRKDGHNWRKKKDGKTVQEAHEHLKVGREERIHVYYVHGLDNPNLARRCYWLLDKKQEDIVFVHYRELEQVQSSPSTPHNSNSNSAHCLNASVPKVLADEKSCWESHASNSNGVSYEQQNQYNVRNSKSDTSDYSQARNITVQTNDFQSATGDESSSMLIKESLQNEESFEVFLDSFMADASDLSDLPDDSSLLTSHNESGTSMIMNHQLQTIKPLFTITNISPSWAYSTEQTKIIAIGYFHGAYLHIDDTRMFCVFGDVCSPAEKIAMGVFRCTSFPRYPGFVNFYLSLDGYTPISQVLSFEYRFPPVERMALLNEHPKQEEFQLQLRLLHLLFSSSNILRVLSRKSTSAYSDTKLLPSVSSSIDKDWEFLKESIQHNKISMSQSKNMLTEFTLKSKLKEWILERVVEGRKTSARDNHGLGIIHLCTLLDYKWAVQLYSRSGLSLDFRDAFGWTALHWAAFYGRKEMVAVLLSEGADPSLVTDPTSQFPGGCTAADIASRNGHEGIAAYLAKQGLITQFMLMSVSENTTGPLQTQKSYSVDPRNLSEEQLCQKDAFDAYEISTDVASRIQEAFWKDLVSKTKTMTIQDTEEDYVTNADLASLSLHSPEAIRHTQMFTEACYTMAAMKIQHALRIYMIRKRMKAASRIQHQFLTWRIRKDFLNKRLQVVKLQANFRGHRARNQVNRIVWAVGMLEKAILRWRQKGKGLRGLILPQSTENVQEGIQAEYGLHEDFFLDSRKQTEERLSRAVICVQSMYRSKRAQEEYRMMKLSHDREKLERRQMQQACKSPLSVSLEKVENRGSAHTGLVKLEMQKRPGKAAPNKGQERHALT</sequence>
<dbReference type="InterPro" id="IPR027417">
    <property type="entry name" value="P-loop_NTPase"/>
</dbReference>
<dbReference type="Pfam" id="PF12796">
    <property type="entry name" value="Ank_2"/>
    <property type="match status" value="1"/>
</dbReference>
<dbReference type="OMA" id="CWESHAS"/>
<evidence type="ECO:0000259" key="9">
    <source>
        <dbReference type="PROSITE" id="PS51437"/>
    </source>
</evidence>
<evidence type="ECO:0000256" key="3">
    <source>
        <dbReference type="ARBA" id="ARBA00023043"/>
    </source>
</evidence>
<evidence type="ECO:0000313" key="10">
    <source>
        <dbReference type="EMBL" id="RZC44196.1"/>
    </source>
</evidence>
<keyword evidence="3 7" id="KW-0040">ANK repeat</keyword>